<dbReference type="eggNOG" id="COG0702">
    <property type="taxonomic scope" value="Bacteria"/>
</dbReference>
<dbReference type="Gene3D" id="3.90.25.10">
    <property type="entry name" value="UDP-galactose 4-epimerase, domain 1"/>
    <property type="match status" value="1"/>
</dbReference>
<dbReference type="AlphaFoldDB" id="A0A1H7JNB2"/>
<dbReference type="PANTHER" id="PTHR43162">
    <property type="match status" value="1"/>
</dbReference>
<dbReference type="STRING" id="235985.SAMN05414137_103379"/>
<dbReference type="InterPro" id="IPR036291">
    <property type="entry name" value="NAD(P)-bd_dom_sf"/>
</dbReference>
<dbReference type="RefSeq" id="WP_052439169.1">
    <property type="nucleotide sequence ID" value="NZ_BBPN01000034.1"/>
</dbReference>
<evidence type="ECO:0000313" key="2">
    <source>
        <dbReference type="EMBL" id="SEK76081.1"/>
    </source>
</evidence>
<dbReference type="Gene3D" id="3.40.50.720">
    <property type="entry name" value="NAD(P)-binding Rossmann-like Domain"/>
    <property type="match status" value="1"/>
</dbReference>
<proteinExistence type="predicted"/>
<feature type="domain" description="NAD(P)-binding" evidence="1">
    <location>
        <begin position="6"/>
        <end position="170"/>
    </location>
</feature>
<reference evidence="3" key="1">
    <citation type="submission" date="2016-10" db="EMBL/GenBank/DDBJ databases">
        <authorList>
            <person name="Varghese N."/>
        </authorList>
    </citation>
    <scope>NUCLEOTIDE SEQUENCE [LARGE SCALE GENOMIC DNA]</scope>
    <source>
        <strain evidence="3">DSM 45096 / BCRC 16803 / CGMCC 4.1857 / CIP 109030 / JCM 12277 / KCTC 19219 / NBRC 100920 / 33214</strain>
    </source>
</reference>
<dbReference type="Pfam" id="PF13460">
    <property type="entry name" value="NAD_binding_10"/>
    <property type="match status" value="1"/>
</dbReference>
<evidence type="ECO:0000259" key="1">
    <source>
        <dbReference type="Pfam" id="PF13460"/>
    </source>
</evidence>
<organism evidence="2 3">
    <name type="scientific">Streptacidiphilus jiangxiensis</name>
    <dbReference type="NCBI Taxonomy" id="235985"/>
    <lineage>
        <taxon>Bacteria</taxon>
        <taxon>Bacillati</taxon>
        <taxon>Actinomycetota</taxon>
        <taxon>Actinomycetes</taxon>
        <taxon>Kitasatosporales</taxon>
        <taxon>Streptomycetaceae</taxon>
        <taxon>Streptacidiphilus</taxon>
    </lineage>
</organism>
<dbReference type="InterPro" id="IPR051604">
    <property type="entry name" value="Ergot_Alk_Oxidoreductase"/>
</dbReference>
<protein>
    <submittedName>
        <fullName evidence="2">Uncharacterized conserved protein YbjT, contains NAD(P)-binding and DUF2867 domains</fullName>
    </submittedName>
</protein>
<evidence type="ECO:0000313" key="3">
    <source>
        <dbReference type="Proteomes" id="UP000183015"/>
    </source>
</evidence>
<dbReference type="InterPro" id="IPR016040">
    <property type="entry name" value="NAD(P)-bd_dom"/>
</dbReference>
<sequence>MIVVTGARGQVGSQVYAQLEALGADTLPVARSEGRTPSGRPYYVGDLDAPDSLAGALDLAEAVFLYPNFDHRFAELLAGSGVRRVVLLSSSWVEVKPGSLIGAKHRAAEDLLRETGLPFTLLRPDTFMTNDHFWLSEIAHGTLGTAFPDALTAPIACADIAAVAVAALRDGTFENESLLLTGDEELSQRFRLEAVAARLGVPVTLDVLDEDEMLRRYARYMPEPVAEDMIDGMRKSLAAPLARAGGFARATGRPALRYRDWLISEESRFVPRGVTAGV</sequence>
<dbReference type="Proteomes" id="UP000183015">
    <property type="component" value="Unassembled WGS sequence"/>
</dbReference>
<dbReference type="EMBL" id="FOAZ01000003">
    <property type="protein sequence ID" value="SEK76081.1"/>
    <property type="molecule type" value="Genomic_DNA"/>
</dbReference>
<gene>
    <name evidence="2" type="ORF">SAMN05414137_103379</name>
</gene>
<dbReference type="PANTHER" id="PTHR43162:SF1">
    <property type="entry name" value="PRESTALK A DIFFERENTIATION PROTEIN A"/>
    <property type="match status" value="1"/>
</dbReference>
<name>A0A1H7JNB2_STRJI</name>
<accession>A0A1H7JNB2</accession>
<dbReference type="SUPFAM" id="SSF51735">
    <property type="entry name" value="NAD(P)-binding Rossmann-fold domains"/>
    <property type="match status" value="1"/>
</dbReference>
<keyword evidence="3" id="KW-1185">Reference proteome</keyword>